<dbReference type="PROSITE" id="PS00514">
    <property type="entry name" value="FIBRINOGEN_C_1"/>
    <property type="match status" value="1"/>
</dbReference>
<dbReference type="Gene3D" id="3.90.215.10">
    <property type="entry name" value="Gamma Fibrinogen, chain A, domain 1"/>
    <property type="match status" value="1"/>
</dbReference>
<dbReference type="Ensembl" id="ENSCSET00000014561.1">
    <property type="protein sequence ID" value="ENSCSEP00000014391.1"/>
    <property type="gene ID" value="ENSCSEG00000009256.1"/>
</dbReference>
<dbReference type="InterPro" id="IPR037579">
    <property type="entry name" value="FIB_ANG-like"/>
</dbReference>
<dbReference type="STRING" id="244447.ENSCSEP00000014391"/>
<keyword evidence="6" id="KW-1015">Disulfide bond</keyword>
<keyword evidence="5" id="KW-0175">Coiled coil</keyword>
<reference evidence="11" key="2">
    <citation type="submission" date="2025-08" db="UniProtKB">
        <authorList>
            <consortium name="Ensembl"/>
        </authorList>
    </citation>
    <scope>IDENTIFICATION</scope>
</reference>
<feature type="signal peptide" evidence="9">
    <location>
        <begin position="1"/>
        <end position="24"/>
    </location>
</feature>
<dbReference type="CDD" id="cd00087">
    <property type="entry name" value="FReD"/>
    <property type="match status" value="1"/>
</dbReference>
<dbReference type="InterPro" id="IPR020837">
    <property type="entry name" value="Fibrinogen_CS"/>
</dbReference>
<dbReference type="PANTHER" id="PTHR47221">
    <property type="entry name" value="FIBRINOGEN ALPHA CHAIN"/>
    <property type="match status" value="1"/>
</dbReference>
<accession>A0A3P8VMC7</accession>
<evidence type="ECO:0000256" key="8">
    <source>
        <dbReference type="SAM" id="MobiDB-lite"/>
    </source>
</evidence>
<dbReference type="FunFam" id="4.10.530.10:FF:000001">
    <property type="entry name" value="angiopoietin-2 isoform X1"/>
    <property type="match status" value="1"/>
</dbReference>
<evidence type="ECO:0000256" key="2">
    <source>
        <dbReference type="ARBA" id="ARBA00022525"/>
    </source>
</evidence>
<dbReference type="GO" id="GO:0007596">
    <property type="term" value="P:blood coagulation"/>
    <property type="evidence" value="ECO:0007669"/>
    <property type="project" value="InterPro"/>
</dbReference>
<dbReference type="RefSeq" id="XP_008320257.1">
    <property type="nucleotide sequence ID" value="XM_008322035.2"/>
</dbReference>
<comment type="subcellular location">
    <subcellularLocation>
        <location evidence="1">Secreted</location>
    </subcellularLocation>
</comment>
<evidence type="ECO:0000313" key="11">
    <source>
        <dbReference type="Ensembl" id="ENSCSEP00000014391.1"/>
    </source>
</evidence>
<keyword evidence="7" id="KW-0325">Glycoprotein</keyword>
<dbReference type="Pfam" id="PF25443">
    <property type="entry name" value="ANG-1"/>
    <property type="match status" value="1"/>
</dbReference>
<reference evidence="11" key="3">
    <citation type="submission" date="2025-09" db="UniProtKB">
        <authorList>
            <consortium name="Ensembl"/>
        </authorList>
    </citation>
    <scope>IDENTIFICATION</scope>
</reference>
<evidence type="ECO:0000259" key="10">
    <source>
        <dbReference type="PROSITE" id="PS51406"/>
    </source>
</evidence>
<dbReference type="PANTHER" id="PTHR47221:SF6">
    <property type="entry name" value="FIBRINOGEN ALPHA CHAIN"/>
    <property type="match status" value="1"/>
</dbReference>
<proteinExistence type="predicted"/>
<evidence type="ECO:0000256" key="9">
    <source>
        <dbReference type="SAM" id="SignalP"/>
    </source>
</evidence>
<dbReference type="InterPro" id="IPR014716">
    <property type="entry name" value="Fibrinogen_a/b/g_C_1"/>
</dbReference>
<dbReference type="SUPFAM" id="SSF56496">
    <property type="entry name" value="Fibrinogen C-terminal domain-like"/>
    <property type="match status" value="1"/>
</dbReference>
<dbReference type="KEGG" id="csem:103387409"/>
<feature type="chain" id="PRO_5018119665" evidence="9">
    <location>
        <begin position="25"/>
        <end position="495"/>
    </location>
</feature>
<evidence type="ECO:0000256" key="3">
    <source>
        <dbReference type="ARBA" id="ARBA00022657"/>
    </source>
</evidence>
<evidence type="ECO:0000256" key="5">
    <source>
        <dbReference type="ARBA" id="ARBA00023054"/>
    </source>
</evidence>
<dbReference type="Gene3D" id="4.10.530.10">
    <property type="entry name" value="Gamma-fibrinogen Carboxyl Terminal Fragment, domain 2"/>
    <property type="match status" value="1"/>
</dbReference>
<dbReference type="CTD" id="101101687"/>
<evidence type="ECO:0000256" key="1">
    <source>
        <dbReference type="ARBA" id="ARBA00004613"/>
    </source>
</evidence>
<dbReference type="InterPro" id="IPR002181">
    <property type="entry name" value="Fibrinogen_a/b/g_C_dom"/>
</dbReference>
<dbReference type="GeneID" id="103387409"/>
<dbReference type="OrthoDB" id="7735366at2759"/>
<organism evidence="11 12">
    <name type="scientific">Cynoglossus semilaevis</name>
    <name type="common">Tongue sole</name>
    <dbReference type="NCBI Taxonomy" id="244447"/>
    <lineage>
        <taxon>Eukaryota</taxon>
        <taxon>Metazoa</taxon>
        <taxon>Chordata</taxon>
        <taxon>Craniata</taxon>
        <taxon>Vertebrata</taxon>
        <taxon>Euteleostomi</taxon>
        <taxon>Actinopterygii</taxon>
        <taxon>Neopterygii</taxon>
        <taxon>Teleostei</taxon>
        <taxon>Neoteleostei</taxon>
        <taxon>Acanthomorphata</taxon>
        <taxon>Carangaria</taxon>
        <taxon>Pleuronectiformes</taxon>
        <taxon>Pleuronectoidei</taxon>
        <taxon>Cynoglossidae</taxon>
        <taxon>Cynoglossinae</taxon>
        <taxon>Cynoglossus</taxon>
    </lineage>
</organism>
<dbReference type="GO" id="GO:0005576">
    <property type="term" value="C:extracellular region"/>
    <property type="evidence" value="ECO:0007669"/>
    <property type="project" value="UniProtKB-SubCell"/>
</dbReference>
<evidence type="ECO:0000256" key="4">
    <source>
        <dbReference type="ARBA" id="ARBA00022729"/>
    </source>
</evidence>
<evidence type="ECO:0000256" key="7">
    <source>
        <dbReference type="ARBA" id="ARBA00023180"/>
    </source>
</evidence>
<dbReference type="InterPro" id="IPR036056">
    <property type="entry name" value="Fibrinogen-like_C"/>
</dbReference>
<dbReference type="InParanoid" id="A0A3P8VMC7"/>
<protein>
    <submittedName>
        <fullName evidence="11">Angiopoietin 2a</fullName>
    </submittedName>
</protein>
<dbReference type="GO" id="GO:0001525">
    <property type="term" value="P:angiogenesis"/>
    <property type="evidence" value="ECO:0007669"/>
    <property type="project" value="UniProtKB-KW"/>
</dbReference>
<dbReference type="InterPro" id="IPR057439">
    <property type="entry name" value="ANG-1/2/4"/>
</dbReference>
<dbReference type="Proteomes" id="UP000265120">
    <property type="component" value="Chromosome 12"/>
</dbReference>
<dbReference type="AlphaFoldDB" id="A0A3P8VMC7"/>
<feature type="domain" description="Fibrinogen C-terminal" evidence="10">
    <location>
        <begin position="270"/>
        <end position="490"/>
    </location>
</feature>
<dbReference type="PROSITE" id="PS51406">
    <property type="entry name" value="FIBRINOGEN_C_2"/>
    <property type="match status" value="1"/>
</dbReference>
<reference evidence="11 12" key="1">
    <citation type="journal article" date="2014" name="Nat. Genet.">
        <title>Whole-genome sequence of a flatfish provides insights into ZW sex chromosome evolution and adaptation to a benthic lifestyle.</title>
        <authorList>
            <person name="Chen S."/>
            <person name="Zhang G."/>
            <person name="Shao C."/>
            <person name="Huang Q."/>
            <person name="Liu G."/>
            <person name="Zhang P."/>
            <person name="Song W."/>
            <person name="An N."/>
            <person name="Chalopin D."/>
            <person name="Volff J.N."/>
            <person name="Hong Y."/>
            <person name="Li Q."/>
            <person name="Sha Z."/>
            <person name="Zhou H."/>
            <person name="Xie M."/>
            <person name="Yu Q."/>
            <person name="Liu Y."/>
            <person name="Xiang H."/>
            <person name="Wang N."/>
            <person name="Wu K."/>
            <person name="Yang C."/>
            <person name="Zhou Q."/>
            <person name="Liao X."/>
            <person name="Yang L."/>
            <person name="Hu Q."/>
            <person name="Zhang J."/>
            <person name="Meng L."/>
            <person name="Jin L."/>
            <person name="Tian Y."/>
            <person name="Lian J."/>
            <person name="Yang J."/>
            <person name="Miao G."/>
            <person name="Liu S."/>
            <person name="Liang Z."/>
            <person name="Yan F."/>
            <person name="Li Y."/>
            <person name="Sun B."/>
            <person name="Zhang H."/>
            <person name="Zhang J."/>
            <person name="Zhu Y."/>
            <person name="Du M."/>
            <person name="Zhao Y."/>
            <person name="Schartl M."/>
            <person name="Tang Q."/>
            <person name="Wang J."/>
        </authorList>
    </citation>
    <scope>NUCLEOTIDE SEQUENCE</scope>
</reference>
<sequence>MRMVKVELLVLAFSLALWTGHSSGAKMQYQIQNGPCSYTFLLPEQDNCQSQSSGYNYPVQRDGPVDQDESTQRLEQLEIIMENNTQWLLKLQTYIQDSMKQDMVQLQQTAVHNHTATMIEIGTNLLSQTAEQTRKLTNVEAQVINHTTRLERQLLENSLSTTKLEKQLIVQSNEINKLSDKNSFLEKKVEEIEKHRQGELMVFKEEKEQLQTLIRKQTAIICELEQQLLKVSSNNSVLQRQQQKLLDTVNSLIESISGGAAPMTKSAMMQDNPTTFMDCAAVYKSGNTQSGVYTLTLPNTTVEVKAFCDMETEGGGWTVLQKRFDGHVDFHRTWQEYKKGFGEPSGEFWLGNEFISRLSRQKSYKLRIQLSDWDGNSGFSQYDQFSVEDEAQNYRIHLKGYSGTAGKTSSIGQPGSDFSTKDADNDKCVCKCSQLSSGGWWFDACGPSNLNGMYYQRGQNSNRFNGIKWYYWKGSGYSLKSTTMMMRPADFKRSL</sequence>
<dbReference type="NCBIfam" id="NF040941">
    <property type="entry name" value="GGGWT_bact"/>
    <property type="match status" value="1"/>
</dbReference>
<keyword evidence="2" id="KW-0964">Secreted</keyword>
<dbReference type="Pfam" id="PF00147">
    <property type="entry name" value="Fibrinogen_C"/>
    <property type="match status" value="1"/>
</dbReference>
<name>A0A3P8VMC7_CYNSE</name>
<feature type="region of interest" description="Disordered" evidence="8">
    <location>
        <begin position="49"/>
        <end position="68"/>
    </location>
</feature>
<keyword evidence="3" id="KW-0037">Angiogenesis</keyword>
<keyword evidence="12" id="KW-1185">Reference proteome</keyword>
<dbReference type="FunFam" id="3.90.215.10:FF:000001">
    <property type="entry name" value="Tenascin isoform 1"/>
    <property type="match status" value="1"/>
</dbReference>
<dbReference type="GeneTree" id="ENSGT00940000158430"/>
<keyword evidence="4 9" id="KW-0732">Signal</keyword>
<evidence type="ECO:0000313" key="12">
    <source>
        <dbReference type="Proteomes" id="UP000265120"/>
    </source>
</evidence>
<dbReference type="OMA" id="YYWKGAG"/>
<evidence type="ECO:0000256" key="6">
    <source>
        <dbReference type="ARBA" id="ARBA00023157"/>
    </source>
</evidence>
<dbReference type="SMART" id="SM00186">
    <property type="entry name" value="FBG"/>
    <property type="match status" value="1"/>
</dbReference>